<protein>
    <submittedName>
        <fullName evidence="1">Uncharacterized protein</fullName>
    </submittedName>
</protein>
<dbReference type="Pfam" id="PF02810">
    <property type="entry name" value="SEC-C"/>
    <property type="match status" value="1"/>
</dbReference>
<reference evidence="1 2" key="1">
    <citation type="submission" date="2018-05" db="EMBL/GenBank/DDBJ databases">
        <title>Lujinxingia marina gen. nov. sp. nov., a new facultative anaerobic member of the class Deltaproteobacteria, and proposal of Lujinxingaceae fam. nov.</title>
        <authorList>
            <person name="Li C.-M."/>
        </authorList>
    </citation>
    <scope>NUCLEOTIDE SEQUENCE [LARGE SCALE GENOMIC DNA]</scope>
    <source>
        <strain evidence="1 2">B210</strain>
    </source>
</reference>
<dbReference type="InterPro" id="IPR004027">
    <property type="entry name" value="SEC_C_motif"/>
</dbReference>
<organism evidence="1 2">
    <name type="scientific">Lujinxingia litoralis</name>
    <dbReference type="NCBI Taxonomy" id="2211119"/>
    <lineage>
        <taxon>Bacteria</taxon>
        <taxon>Deltaproteobacteria</taxon>
        <taxon>Bradymonadales</taxon>
        <taxon>Lujinxingiaceae</taxon>
        <taxon>Lujinxingia</taxon>
    </lineage>
</organism>
<dbReference type="SUPFAM" id="SSF103642">
    <property type="entry name" value="Sec-C motif"/>
    <property type="match status" value="1"/>
</dbReference>
<evidence type="ECO:0000313" key="1">
    <source>
        <dbReference type="EMBL" id="RAL23147.1"/>
    </source>
</evidence>
<proteinExistence type="predicted"/>
<comment type="caution">
    <text evidence="1">The sequence shown here is derived from an EMBL/GenBank/DDBJ whole genome shotgun (WGS) entry which is preliminary data.</text>
</comment>
<accession>A0A328CC75</accession>
<gene>
    <name evidence="1" type="ORF">DL240_09460</name>
</gene>
<dbReference type="EMBL" id="QHKO01000003">
    <property type="protein sequence ID" value="RAL23147.1"/>
    <property type="molecule type" value="Genomic_DNA"/>
</dbReference>
<dbReference type="Gene3D" id="3.10.450.50">
    <property type="match status" value="1"/>
</dbReference>
<evidence type="ECO:0000313" key="2">
    <source>
        <dbReference type="Proteomes" id="UP000249169"/>
    </source>
</evidence>
<keyword evidence="2" id="KW-1185">Reference proteome</keyword>
<dbReference type="OrthoDB" id="21421at2"/>
<dbReference type="AlphaFoldDB" id="A0A328CC75"/>
<sequence length="279" mass="31125">MLTHMMVLGAEWNAMYGAWVDHPRAIEESFGEMFYGLWSEGWFGVATRVLWCAGEMGEVLAPGLMARMEHEEHVSRGFFSAMALTVIALRHEQYFDPWIKLLKSWPPSGDDSSEKALTEVERMRSLCREELLPALEDPDSHRQRFCEMALEQYEGSFGDGDGEAEGWVAPEALNEDELCSLFHLMLFDDHGGGANLTMLVYALPYLAAISAEELYPRAEILPPGEGWAPGIGASLLAHMGRRLSYRKPERVSAVPGRNDPCGCGSGKKYKRCCAGMMVH</sequence>
<name>A0A328CC75_9DELT</name>
<dbReference type="Proteomes" id="UP000249169">
    <property type="component" value="Unassembled WGS sequence"/>
</dbReference>